<dbReference type="HOGENOM" id="CLU_126560_0_0_6"/>
<accession>A0A0H2ZFU7</accession>
<organism evidence="2 3">
    <name type="scientific">Pseudomonas aeruginosa (strain UCBPP-PA14)</name>
    <dbReference type="NCBI Taxonomy" id="208963"/>
    <lineage>
        <taxon>Bacteria</taxon>
        <taxon>Pseudomonadati</taxon>
        <taxon>Pseudomonadota</taxon>
        <taxon>Gammaproteobacteria</taxon>
        <taxon>Pseudomonadales</taxon>
        <taxon>Pseudomonadaceae</taxon>
        <taxon>Pseudomonas</taxon>
    </lineage>
</organism>
<dbReference type="InterPro" id="IPR039366">
    <property type="entry name" value="Pilotin"/>
</dbReference>
<evidence type="ECO:0000256" key="1">
    <source>
        <dbReference type="SAM" id="SignalP"/>
    </source>
</evidence>
<gene>
    <name evidence="2" type="ordered locus">PA14_11370</name>
</gene>
<sequence length="156" mass="16935">MEQPMTLRSIALLAVLLLAACSSDKPKPAPTPQASRSVTMVEPVLPAHLRELSGTLSSIQGSLPRGSEVQMALLVIDERDRPQRLLASETVLATGELMPFRLPFNPESFPPAGGALRVELHARVIQSGQLAWRLHPLRIAQPTTQSLGELRLVRAP</sequence>
<feature type="chain" id="PRO_5030007738" evidence="1">
    <location>
        <begin position="25"/>
        <end position="156"/>
    </location>
</feature>
<reference evidence="2 3" key="1">
    <citation type="journal article" date="2006" name="Genome Biol.">
        <title>Genomic analysis reveals that Pseudomonas aeruginosa virulence is combinatorial.</title>
        <authorList>
            <person name="Lee D.G."/>
            <person name="Urbach J.M."/>
            <person name="Wu G."/>
            <person name="Liberati N.T."/>
            <person name="Feinbaum R.L."/>
            <person name="Miyata S."/>
            <person name="Diggins L.T."/>
            <person name="He J."/>
            <person name="Saucier M."/>
            <person name="Deziel E."/>
            <person name="Friedman L."/>
            <person name="Li L."/>
            <person name="Grills G."/>
            <person name="Montgomery K."/>
            <person name="Kucherlapati R."/>
            <person name="Rahme L.G."/>
            <person name="Ausubel F.M."/>
        </authorList>
    </citation>
    <scope>NUCLEOTIDE SEQUENCE [LARGE SCALE GENOMIC DNA]</scope>
    <source>
        <strain evidence="2 3">UCBPP-PA14</strain>
    </source>
</reference>
<dbReference type="KEGG" id="pau:PA14_11370"/>
<dbReference type="Pfam" id="PF09619">
    <property type="entry name" value="YscW"/>
    <property type="match status" value="1"/>
</dbReference>
<feature type="signal peptide" evidence="1">
    <location>
        <begin position="1"/>
        <end position="24"/>
    </location>
</feature>
<keyword evidence="1" id="KW-0732">Signal</keyword>
<keyword evidence="2" id="KW-0449">Lipoprotein</keyword>
<name>A0A0H2ZFU7_PSEAB</name>
<dbReference type="AlphaFoldDB" id="A0A0H2ZFU7"/>
<dbReference type="BioCyc" id="PAER208963:G1G74-945-MONOMER"/>
<evidence type="ECO:0000313" key="2">
    <source>
        <dbReference type="EMBL" id="ABJ13331.1"/>
    </source>
</evidence>
<dbReference type="Proteomes" id="UP000000653">
    <property type="component" value="Chromosome"/>
</dbReference>
<dbReference type="RefSeq" id="WP_003132387.1">
    <property type="nucleotide sequence ID" value="NC_008463.1"/>
</dbReference>
<dbReference type="EMBL" id="CP000438">
    <property type="protein sequence ID" value="ABJ13331.1"/>
    <property type="molecule type" value="Genomic_DNA"/>
</dbReference>
<evidence type="ECO:0000313" key="3">
    <source>
        <dbReference type="Proteomes" id="UP000000653"/>
    </source>
</evidence>
<proteinExistence type="predicted"/>
<protein>
    <submittedName>
        <fullName evidence="2">Putative lipoprotein</fullName>
    </submittedName>
</protein>